<dbReference type="InterPro" id="IPR000014">
    <property type="entry name" value="PAS"/>
</dbReference>
<dbReference type="SUPFAM" id="SSF55785">
    <property type="entry name" value="PYP-like sensor domain (PAS domain)"/>
    <property type="match status" value="1"/>
</dbReference>
<feature type="domain" description="Response regulatory" evidence="6">
    <location>
        <begin position="14"/>
        <end position="130"/>
    </location>
</feature>
<dbReference type="SMART" id="SM00387">
    <property type="entry name" value="HATPase_c"/>
    <property type="match status" value="1"/>
</dbReference>
<dbReference type="Pfam" id="PF02518">
    <property type="entry name" value="HATPase_c"/>
    <property type="match status" value="1"/>
</dbReference>
<dbReference type="PROSITE" id="PS50110">
    <property type="entry name" value="RESPONSE_REGULATORY"/>
    <property type="match status" value="1"/>
</dbReference>
<keyword evidence="8" id="KW-1185">Reference proteome</keyword>
<reference evidence="7 8" key="1">
    <citation type="submission" date="2021-08" db="EMBL/GenBank/DDBJ databases">
        <title>complete genome sequencing of Deefgea sp. D25.</title>
        <authorList>
            <person name="Bae J.-W."/>
            <person name="Gim D.-H."/>
        </authorList>
    </citation>
    <scope>NUCLEOTIDE SEQUENCE [LARGE SCALE GENOMIC DNA]</scope>
    <source>
        <strain evidence="7 8">D25</strain>
    </source>
</reference>
<dbReference type="InterPro" id="IPR036097">
    <property type="entry name" value="HisK_dim/P_sf"/>
</dbReference>
<feature type="domain" description="Histidine kinase" evidence="5">
    <location>
        <begin position="261"/>
        <end position="481"/>
    </location>
</feature>
<dbReference type="Gene3D" id="3.30.565.10">
    <property type="entry name" value="Histidine kinase-like ATPase, C-terminal domain"/>
    <property type="match status" value="1"/>
</dbReference>
<accession>A0ABX8Z8P6</accession>
<dbReference type="SUPFAM" id="SSF55874">
    <property type="entry name" value="ATPase domain of HSP90 chaperone/DNA topoisomerase II/histidine kinase"/>
    <property type="match status" value="1"/>
</dbReference>
<dbReference type="PROSITE" id="PS50109">
    <property type="entry name" value="HIS_KIN"/>
    <property type="match status" value="1"/>
</dbReference>
<dbReference type="Pfam" id="PF00072">
    <property type="entry name" value="Response_reg"/>
    <property type="match status" value="1"/>
</dbReference>
<evidence type="ECO:0000259" key="5">
    <source>
        <dbReference type="PROSITE" id="PS50109"/>
    </source>
</evidence>
<dbReference type="Pfam" id="PF08448">
    <property type="entry name" value="PAS_4"/>
    <property type="match status" value="1"/>
</dbReference>
<dbReference type="EMBL" id="CP081150">
    <property type="protein sequence ID" value="QZA78948.1"/>
    <property type="molecule type" value="Genomic_DNA"/>
</dbReference>
<comment type="catalytic activity">
    <reaction evidence="1">
        <text>ATP + protein L-histidine = ADP + protein N-phospho-L-histidine.</text>
        <dbReference type="EC" id="2.7.13.3"/>
    </reaction>
</comment>
<evidence type="ECO:0000256" key="1">
    <source>
        <dbReference type="ARBA" id="ARBA00000085"/>
    </source>
</evidence>
<dbReference type="Pfam" id="PF00512">
    <property type="entry name" value="HisKA"/>
    <property type="match status" value="1"/>
</dbReference>
<dbReference type="Gene3D" id="1.10.287.130">
    <property type="match status" value="1"/>
</dbReference>
<feature type="modified residue" description="4-aspartylphosphate" evidence="4">
    <location>
        <position position="63"/>
    </location>
</feature>
<gene>
    <name evidence="7" type="ORF">K4H28_05990</name>
</gene>
<organism evidence="7 8">
    <name type="scientific">Deefgea tanakiae</name>
    <dbReference type="NCBI Taxonomy" id="2865840"/>
    <lineage>
        <taxon>Bacteria</taxon>
        <taxon>Pseudomonadati</taxon>
        <taxon>Pseudomonadota</taxon>
        <taxon>Betaproteobacteria</taxon>
        <taxon>Neisseriales</taxon>
        <taxon>Chitinibacteraceae</taxon>
        <taxon>Deefgea</taxon>
    </lineage>
</organism>
<dbReference type="CDD" id="cd00082">
    <property type="entry name" value="HisKA"/>
    <property type="match status" value="1"/>
</dbReference>
<evidence type="ECO:0000313" key="7">
    <source>
        <dbReference type="EMBL" id="QZA78948.1"/>
    </source>
</evidence>
<dbReference type="CDD" id="cd00130">
    <property type="entry name" value="PAS"/>
    <property type="match status" value="1"/>
</dbReference>
<sequence>MPLTQPIALNTHLSVLVVDDIAITRLQICSIVQKLGFKTLQASGGAEALRLFEAEQPDIVLLDLLMPEIDGFAVTRAIKATEGERWTPVVVLSGLDGEAHLLKALQAQADDFLHKPISAEILGHKLNNLARVLNLQRQHSALLTRSRAITENSFDGILVVDPHQRIQGINFRGELLFHAEREQLIGRPLSELLPKLQLNGAAEAGLHSQVLLAKGLDGSELPVEVGVTFFYQDDEPYLLATVRDISERERVDQLKQQFIATLSHELRTPLTSIIGALKMLHGTQAAQFNATSTQLIEMADRNAGRLLKMVNELLDINRSAAGSLQLDLQWHSLGELLAEAQSAHAGYAAQHQVKIQLALAPEISNTQILTDHHRLMQILGNLISNACKFSPKQGTVTVRAQIHDEQLHLAVEDQGNGIPIDFQPRLFTPFSQAESGDARIRGGSGLGLAITKQLIEAMEGQIHYRTSELGTCFELAFPQGALQCKP</sequence>
<dbReference type="InterPro" id="IPR011006">
    <property type="entry name" value="CheY-like_superfamily"/>
</dbReference>
<dbReference type="PANTHER" id="PTHR43547:SF2">
    <property type="entry name" value="HYBRID SIGNAL TRANSDUCTION HISTIDINE KINASE C"/>
    <property type="match status" value="1"/>
</dbReference>
<dbReference type="SMART" id="SM00091">
    <property type="entry name" value="PAS"/>
    <property type="match status" value="1"/>
</dbReference>
<dbReference type="Gene3D" id="3.30.450.20">
    <property type="entry name" value="PAS domain"/>
    <property type="match status" value="1"/>
</dbReference>
<keyword evidence="3 4" id="KW-0597">Phosphoprotein</keyword>
<evidence type="ECO:0000256" key="4">
    <source>
        <dbReference type="PROSITE-ProRule" id="PRU00169"/>
    </source>
</evidence>
<dbReference type="Proteomes" id="UP000825679">
    <property type="component" value="Chromosome"/>
</dbReference>
<dbReference type="SUPFAM" id="SSF47384">
    <property type="entry name" value="Homodimeric domain of signal transducing histidine kinase"/>
    <property type="match status" value="1"/>
</dbReference>
<dbReference type="InterPro" id="IPR001789">
    <property type="entry name" value="Sig_transdc_resp-reg_receiver"/>
</dbReference>
<dbReference type="EC" id="2.7.13.3" evidence="2"/>
<evidence type="ECO:0000256" key="2">
    <source>
        <dbReference type="ARBA" id="ARBA00012438"/>
    </source>
</evidence>
<dbReference type="InterPro" id="IPR003661">
    <property type="entry name" value="HisK_dim/P_dom"/>
</dbReference>
<dbReference type="InterPro" id="IPR003594">
    <property type="entry name" value="HATPase_dom"/>
</dbReference>
<dbReference type="RefSeq" id="WP_221007467.1">
    <property type="nucleotide sequence ID" value="NZ_CP081150.1"/>
</dbReference>
<dbReference type="InterPro" id="IPR013656">
    <property type="entry name" value="PAS_4"/>
</dbReference>
<dbReference type="InterPro" id="IPR036890">
    <property type="entry name" value="HATPase_C_sf"/>
</dbReference>
<evidence type="ECO:0000256" key="3">
    <source>
        <dbReference type="ARBA" id="ARBA00022553"/>
    </source>
</evidence>
<evidence type="ECO:0000313" key="8">
    <source>
        <dbReference type="Proteomes" id="UP000825679"/>
    </source>
</evidence>
<dbReference type="PANTHER" id="PTHR43547">
    <property type="entry name" value="TWO-COMPONENT HISTIDINE KINASE"/>
    <property type="match status" value="1"/>
</dbReference>
<dbReference type="SMART" id="SM00388">
    <property type="entry name" value="HisKA"/>
    <property type="match status" value="1"/>
</dbReference>
<dbReference type="InterPro" id="IPR005467">
    <property type="entry name" value="His_kinase_dom"/>
</dbReference>
<proteinExistence type="predicted"/>
<evidence type="ECO:0000259" key="6">
    <source>
        <dbReference type="PROSITE" id="PS50110"/>
    </source>
</evidence>
<protein>
    <recommendedName>
        <fullName evidence="2">histidine kinase</fullName>
        <ecNumber evidence="2">2.7.13.3</ecNumber>
    </recommendedName>
</protein>
<dbReference type="Gene3D" id="3.40.50.2300">
    <property type="match status" value="1"/>
</dbReference>
<dbReference type="SMART" id="SM00448">
    <property type="entry name" value="REC"/>
    <property type="match status" value="1"/>
</dbReference>
<name>A0ABX8Z8P6_9NEIS</name>
<dbReference type="InterPro" id="IPR004358">
    <property type="entry name" value="Sig_transdc_His_kin-like_C"/>
</dbReference>
<dbReference type="InterPro" id="IPR035965">
    <property type="entry name" value="PAS-like_dom_sf"/>
</dbReference>
<dbReference type="SUPFAM" id="SSF52172">
    <property type="entry name" value="CheY-like"/>
    <property type="match status" value="1"/>
</dbReference>
<dbReference type="NCBIfam" id="TIGR00229">
    <property type="entry name" value="sensory_box"/>
    <property type="match status" value="1"/>
</dbReference>
<dbReference type="PRINTS" id="PR00344">
    <property type="entry name" value="BCTRLSENSOR"/>
</dbReference>